<dbReference type="Gene3D" id="1.25.10.10">
    <property type="entry name" value="Leucine-rich Repeat Variant"/>
    <property type="match status" value="1"/>
</dbReference>
<proteinExistence type="predicted"/>
<accession>A0A8J4DJY3</accession>
<dbReference type="PROSITE" id="PS50077">
    <property type="entry name" value="HEAT_REPEAT"/>
    <property type="match status" value="1"/>
</dbReference>
<dbReference type="AlphaFoldDB" id="A0A8J4DJY3"/>
<dbReference type="InterPro" id="IPR021133">
    <property type="entry name" value="HEAT_type_2"/>
</dbReference>
<comment type="caution">
    <text evidence="1">The sequence shown here is derived from an EMBL/GenBank/DDBJ whole genome shotgun (WGS) entry which is preliminary data.</text>
</comment>
<keyword evidence="2" id="KW-1185">Reference proteome</keyword>
<sequence>MALFVHCAPEPLARRIRRAGLTTARTHCFPVLPVYPVTHQWARELRRRGHRTTVAVTFTVPDTEPVEVGHYHGPKQTLPASAAAGLVRGLDDPLGYEVVLHRPVPPGDLRRVRRVPGTVGWRYRPGEHGRRPCACPACLPRGGYGAERLRARLGESRRGARRPYPVLLAELRAGDPDRVTDALAELGNWSYGRLRGRGRLADVAPLAAHPDPEVRRVLADVAPAWRDPLTVALLTALAADPDPDVREAAEESLADLG</sequence>
<dbReference type="InterPro" id="IPR011989">
    <property type="entry name" value="ARM-like"/>
</dbReference>
<dbReference type="RefSeq" id="WP_203939903.1">
    <property type="nucleotide sequence ID" value="NZ_BAAAGJ010000005.1"/>
</dbReference>
<reference evidence="1" key="1">
    <citation type="submission" date="2021-01" db="EMBL/GenBank/DDBJ databases">
        <title>Whole genome shotgun sequence of Spirilliplanes yamanashiensis NBRC 15828.</title>
        <authorList>
            <person name="Komaki H."/>
            <person name="Tamura T."/>
        </authorList>
    </citation>
    <scope>NUCLEOTIDE SEQUENCE</scope>
    <source>
        <strain evidence="1">NBRC 15828</strain>
    </source>
</reference>
<evidence type="ECO:0000313" key="1">
    <source>
        <dbReference type="EMBL" id="GIJ04677.1"/>
    </source>
</evidence>
<dbReference type="InterPro" id="IPR016024">
    <property type="entry name" value="ARM-type_fold"/>
</dbReference>
<name>A0A8J4DJY3_9ACTN</name>
<dbReference type="Proteomes" id="UP000652013">
    <property type="component" value="Unassembled WGS sequence"/>
</dbReference>
<dbReference type="EMBL" id="BOOY01000029">
    <property type="protein sequence ID" value="GIJ04677.1"/>
    <property type="molecule type" value="Genomic_DNA"/>
</dbReference>
<organism evidence="1 2">
    <name type="scientific">Spirilliplanes yamanashiensis</name>
    <dbReference type="NCBI Taxonomy" id="42233"/>
    <lineage>
        <taxon>Bacteria</taxon>
        <taxon>Bacillati</taxon>
        <taxon>Actinomycetota</taxon>
        <taxon>Actinomycetes</taxon>
        <taxon>Micromonosporales</taxon>
        <taxon>Micromonosporaceae</taxon>
        <taxon>Spirilliplanes</taxon>
    </lineage>
</organism>
<gene>
    <name evidence="1" type="ORF">Sya03_40290</name>
</gene>
<dbReference type="SUPFAM" id="SSF48371">
    <property type="entry name" value="ARM repeat"/>
    <property type="match status" value="1"/>
</dbReference>
<dbReference type="Pfam" id="PF13646">
    <property type="entry name" value="HEAT_2"/>
    <property type="match status" value="1"/>
</dbReference>
<protein>
    <recommendedName>
        <fullName evidence="3">HEAT repeat domain-containing protein</fullName>
    </recommendedName>
</protein>
<evidence type="ECO:0000313" key="2">
    <source>
        <dbReference type="Proteomes" id="UP000652013"/>
    </source>
</evidence>
<evidence type="ECO:0008006" key="3">
    <source>
        <dbReference type="Google" id="ProtNLM"/>
    </source>
</evidence>